<dbReference type="SUPFAM" id="SSF57863">
    <property type="entry name" value="ArfGap/RecO-like zinc finger"/>
    <property type="match status" value="1"/>
</dbReference>
<feature type="domain" description="PH" evidence="7">
    <location>
        <begin position="965"/>
        <end position="1063"/>
    </location>
</feature>
<feature type="domain" description="PH" evidence="7">
    <location>
        <begin position="1385"/>
        <end position="1489"/>
    </location>
</feature>
<dbReference type="Gene3D" id="2.30.29.30">
    <property type="entry name" value="Pleckstrin-homology domain (PH domain)/Phosphotyrosine-binding domain (PTB)"/>
    <property type="match status" value="5"/>
</dbReference>
<keyword evidence="3 5" id="KW-0408">Iron</keyword>
<dbReference type="Ensembl" id="ENSGWIT00000031651.1">
    <property type="protein sequence ID" value="ENSGWIP00000028988.1"/>
    <property type="gene ID" value="ENSGWIG00000014626.1"/>
</dbReference>
<feature type="domain" description="PH" evidence="7">
    <location>
        <begin position="844"/>
        <end position="954"/>
    </location>
</feature>
<feature type="region of interest" description="Disordered" evidence="6">
    <location>
        <begin position="1560"/>
        <end position="1629"/>
    </location>
</feature>
<feature type="domain" description="Ras-associating" evidence="10">
    <location>
        <begin position="1280"/>
        <end position="1373"/>
    </location>
</feature>
<dbReference type="PROSITE" id="PS50105">
    <property type="entry name" value="SAM_DOMAIN"/>
    <property type="match status" value="1"/>
</dbReference>
<dbReference type="Pfam" id="PF00620">
    <property type="entry name" value="RhoGAP"/>
    <property type="match status" value="1"/>
</dbReference>
<evidence type="ECO:0000256" key="3">
    <source>
        <dbReference type="ARBA" id="ARBA00023004"/>
    </source>
</evidence>
<dbReference type="Ensembl" id="ENSGWIT00000031650.1">
    <property type="protein sequence ID" value="ENSGWIP00000028987.1"/>
    <property type="gene ID" value="ENSGWIG00000014626.1"/>
</dbReference>
<evidence type="ECO:0000259" key="8">
    <source>
        <dbReference type="PROSITE" id="PS50105"/>
    </source>
</evidence>
<dbReference type="InterPro" id="IPR013761">
    <property type="entry name" value="SAM/pointed_sf"/>
</dbReference>
<dbReference type="GO" id="GO:0005547">
    <property type="term" value="F:phosphatidylinositol-3,4,5-trisphosphate binding"/>
    <property type="evidence" value="ECO:0007669"/>
    <property type="project" value="TreeGrafter"/>
</dbReference>
<evidence type="ECO:0000259" key="12">
    <source>
        <dbReference type="PROSITE" id="PS51007"/>
    </source>
</evidence>
<proteinExistence type="predicted"/>
<feature type="domain" description="Arf-GAP" evidence="9">
    <location>
        <begin position="630"/>
        <end position="763"/>
    </location>
</feature>
<feature type="compositionally biased region" description="Basic and acidic residues" evidence="6">
    <location>
        <begin position="315"/>
        <end position="327"/>
    </location>
</feature>
<dbReference type="Pfam" id="PF01412">
    <property type="entry name" value="ArfGap"/>
    <property type="match status" value="1"/>
</dbReference>
<feature type="region of interest" description="Disordered" evidence="6">
    <location>
        <begin position="165"/>
        <end position="187"/>
    </location>
</feature>
<evidence type="ECO:0000256" key="2">
    <source>
        <dbReference type="ARBA" id="ARBA00022723"/>
    </source>
</evidence>
<feature type="domain" description="PH" evidence="7">
    <location>
        <begin position="434"/>
        <end position="633"/>
    </location>
</feature>
<sequence>MLEPPEPSPDLADWLSTLRLTQYVFHFHNGGYTCLEDCKGLTEQCLLELKILPTGHRRRILRSLEALGLQPQSEEEDGDVKEGVESRSSRNKLVTQGKRWVSCRHPKPNDRKEYDLGGSQTLPPRARLGAELEDDYLSNPQTTPRDSQNIQTSITHYSLPASVHSSSISESLSDAETPSDLETSLEDPVVPSISPVLSPAEVLLPLKSEDNDGFPCEMVENSLYDAISSFKSRAGPRSTRSYRLRHRPVPEIPNQSVAQLQDRTVPLLQASISSAEVPTDAKGTQKDTLNRTLTSIAPYGETLLYNNAESSVNHGGKDWLQKDIKDKKKEKKQRKKSQKEKKIKTLPVLNVQDSYEDEYSTVEECARILPLASTDPSFSSLPDTTVPMGPVASGPKGGSLNIVECDLYSEATDAMGVAMEISPYACFYSAPKHQVLKVGWLEKLSPQGNCVFQRRWVRFDGQSFAYYNSDKEMYSKGMILASAMKHVRGLGENKFEVVTSLRTFVFRADGEGERQEWIETLLTAKHPPVGGSHKAPDSRPHPSSTNKRGLLELRGYKGKALVSLAGSKVRLCKSEQDFRAGLAITEVELTAANIRDVDRRGFEINTPFKNFCFTAESEREKEEWIEAVQESIAETLYDYEVAEKIWFNEANRTCADCHSPKPEWASVNLGVVICKKCAGQHRSLGPNISKVRSLKLDSSIWSNELVQLFLAIGNKNANHFWAANLPLEEDIFSGASAEQRATFIRRKYRERKYRKVLEDFQDLEQLNKALCAAVVSPEVLQTVTLVFSGANVMCATGDPTYSTPYLLAQHAGQKLQMEFLHQNKLSDFSSREQWSEHASLSDALPFMDGFLYIYSGPARSTSDRRGKDDLTRRWCTLEGGFLSYYESERSPSAIGRLEVADVVSLAVSNTETMTVAGAVFTAELCLQTERVLIVGAETQETLHDWIQALTKCFIPSKVEGLVQKDSELIGRLYYKEGHDLYHWRLGWFMLEASTLHFSSGEEEGEGGVLQLKQLQELTVSTHTEGEDKIQVLLMVESGRTVYIHGFNKTDFTLWHSAIAMAAGTDGKALCDQQLTRNGVPIIVDSCIAFVTQYGLCQEGVYQNPGDSNRVSLLLEEFTRDARNVKLREKEHQVEDVTDTLKSFLSQAEDALLTKELYPYWVSALDEKDVTQRVKKYITYIESLPKTNQSTLHALLQHLYRIQQCSHFNHMPTEKLASAFSSCLFQTRGETPQETHVVQDLIDNYITIFSVNKDQVQQMERETGFITRWNEKKDTTFSPAGDLIFEVYLEKKEPETCCLIKVSPSMRPVELAETTLKMRNIAFNTEDFWTTFEVIENGELERPLHNSEKILEQVLEWSTLDNPSSAFLVIKKFTAARRLDDLKDQKQFINGAFLKFSDGSSKRLSGHKFQDKYVVLHAEKLLLYRDIKSTKPEKSILLKFVKCYMGLKKKLKPPNSWGFTVNTDKQQWHFCCEKRETQVNWVMDIMAMKFGSDLNSKEAAYPTAQPLRDGKQFAERSVSLGVGEGKATKEAGVHPKAGYAASYPRPSDLLRVADAQHLKASTELSAPPRLPSPLLPRHPRPTPLPAPPQSGTRTIGKQPTRGGDGLMPSNLMNELNSVLSKSKWIPKNND</sequence>
<dbReference type="SUPFAM" id="SSF50729">
    <property type="entry name" value="PH domain-like"/>
    <property type="match status" value="5"/>
</dbReference>
<dbReference type="InterPro" id="IPR011993">
    <property type="entry name" value="PH-like_dom_sf"/>
</dbReference>
<feature type="domain" description="SAM" evidence="8">
    <location>
        <begin position="6"/>
        <end position="70"/>
    </location>
</feature>
<keyword evidence="5" id="KW-0349">Heme</keyword>
<dbReference type="Pfam" id="PF00536">
    <property type="entry name" value="SAM_1"/>
    <property type="match status" value="1"/>
</dbReference>
<dbReference type="InterPro" id="IPR008936">
    <property type="entry name" value="Rho_GTPase_activation_prot"/>
</dbReference>
<keyword evidence="2 5" id="KW-0479">Metal-binding</keyword>
<accession>A0A8C5GE09</accession>
<dbReference type="SMART" id="SM00233">
    <property type="entry name" value="PH"/>
    <property type="match status" value="5"/>
</dbReference>
<dbReference type="Pfam" id="PF00169">
    <property type="entry name" value="PH"/>
    <property type="match status" value="3"/>
</dbReference>
<feature type="domain" description="Cytochrome c" evidence="12">
    <location>
        <begin position="637"/>
        <end position="752"/>
    </location>
</feature>
<dbReference type="GO" id="GO:0009055">
    <property type="term" value="F:electron transfer activity"/>
    <property type="evidence" value="ECO:0007669"/>
    <property type="project" value="InterPro"/>
</dbReference>
<dbReference type="PROSITE" id="PS50115">
    <property type="entry name" value="ARFGAP"/>
    <property type="match status" value="1"/>
</dbReference>
<evidence type="ECO:0000256" key="1">
    <source>
        <dbReference type="ARBA" id="ARBA00022468"/>
    </source>
</evidence>
<reference evidence="13" key="1">
    <citation type="submission" date="2020-06" db="EMBL/GenBank/DDBJ databases">
        <authorList>
            <consortium name="Wellcome Sanger Institute Data Sharing"/>
        </authorList>
    </citation>
    <scope>NUCLEOTIDE SEQUENCE [LARGE SCALE GENOMIC DNA]</scope>
</reference>
<dbReference type="InterPro" id="IPR001164">
    <property type="entry name" value="ArfGAP_dom"/>
</dbReference>
<feature type="compositionally biased region" description="Polar residues" evidence="6">
    <location>
        <begin position="1609"/>
        <end position="1619"/>
    </location>
</feature>
<organism evidence="13 14">
    <name type="scientific">Gouania willdenowi</name>
    <name type="common">Blunt-snouted clingfish</name>
    <name type="synonym">Lepadogaster willdenowi</name>
    <dbReference type="NCBI Taxonomy" id="441366"/>
    <lineage>
        <taxon>Eukaryota</taxon>
        <taxon>Metazoa</taxon>
        <taxon>Chordata</taxon>
        <taxon>Craniata</taxon>
        <taxon>Vertebrata</taxon>
        <taxon>Euteleostomi</taxon>
        <taxon>Actinopterygii</taxon>
        <taxon>Neopterygii</taxon>
        <taxon>Teleostei</taxon>
        <taxon>Neoteleostei</taxon>
        <taxon>Acanthomorphata</taxon>
        <taxon>Ovalentaria</taxon>
        <taxon>Blenniimorphae</taxon>
        <taxon>Blenniiformes</taxon>
        <taxon>Gobiesocoidei</taxon>
        <taxon>Gobiesocidae</taxon>
        <taxon>Gobiesocinae</taxon>
        <taxon>Gouania</taxon>
    </lineage>
</organism>
<dbReference type="InterPro" id="IPR001849">
    <property type="entry name" value="PH_domain"/>
</dbReference>
<gene>
    <name evidence="13" type="primary">arap2</name>
</gene>
<reference evidence="13" key="2">
    <citation type="submission" date="2025-05" db="UniProtKB">
        <authorList>
            <consortium name="Ensembl"/>
        </authorList>
    </citation>
    <scope>IDENTIFICATION</scope>
</reference>
<dbReference type="SMART" id="SM00454">
    <property type="entry name" value="SAM"/>
    <property type="match status" value="1"/>
</dbReference>
<evidence type="ECO:0000259" key="10">
    <source>
        <dbReference type="PROSITE" id="PS50200"/>
    </source>
</evidence>
<dbReference type="PANTHER" id="PTHR45899">
    <property type="entry name" value="RHO GTPASE ACTIVATING PROTEIN AT 15B, ISOFORM C"/>
    <property type="match status" value="1"/>
</dbReference>
<evidence type="ECO:0000313" key="13">
    <source>
        <dbReference type="Ensembl" id="ENSGWIP00000028987.1"/>
    </source>
</evidence>
<dbReference type="Gene3D" id="3.10.20.90">
    <property type="entry name" value="Phosphatidylinositol 3-kinase Catalytic Subunit, Chain A, domain 1"/>
    <property type="match status" value="1"/>
</dbReference>
<feature type="region of interest" description="Disordered" evidence="6">
    <location>
        <begin position="525"/>
        <end position="548"/>
    </location>
</feature>
<dbReference type="Pfam" id="PF00788">
    <property type="entry name" value="RA"/>
    <property type="match status" value="1"/>
</dbReference>
<dbReference type="PROSITE" id="PS50200">
    <property type="entry name" value="RA"/>
    <property type="match status" value="1"/>
</dbReference>
<feature type="compositionally biased region" description="Pro residues" evidence="6">
    <location>
        <begin position="1567"/>
        <end position="1587"/>
    </location>
</feature>
<keyword evidence="4" id="KW-0862">Zinc</keyword>
<dbReference type="PANTHER" id="PTHR45899:SF1">
    <property type="entry name" value="ARF-GAP WITH RHO-GAP DOMAIN, ANK REPEAT AND PH DOMAIN-CONTAINING PROTEIN 2"/>
    <property type="match status" value="1"/>
</dbReference>
<dbReference type="InterPro" id="IPR052227">
    <property type="entry name" value="Arf-Rho-GAP_ANK-PH_domain"/>
</dbReference>
<evidence type="ECO:0000256" key="6">
    <source>
        <dbReference type="SAM" id="MobiDB-lite"/>
    </source>
</evidence>
<dbReference type="PROSITE" id="PS50003">
    <property type="entry name" value="PH_DOMAIN"/>
    <property type="match status" value="4"/>
</dbReference>
<dbReference type="Proteomes" id="UP000694680">
    <property type="component" value="Chromosome 18"/>
</dbReference>
<keyword evidence="1" id="KW-0343">GTPase activation</keyword>
<evidence type="ECO:0000259" key="9">
    <source>
        <dbReference type="PROSITE" id="PS50115"/>
    </source>
</evidence>
<feature type="region of interest" description="Disordered" evidence="6">
    <location>
        <begin position="71"/>
        <end position="124"/>
    </location>
</feature>
<dbReference type="Gene3D" id="1.10.220.150">
    <property type="entry name" value="Arf GTPase activating protein"/>
    <property type="match status" value="1"/>
</dbReference>
<dbReference type="GO" id="GO:0005737">
    <property type="term" value="C:cytoplasm"/>
    <property type="evidence" value="ECO:0007669"/>
    <property type="project" value="TreeGrafter"/>
</dbReference>
<dbReference type="SMART" id="SM00105">
    <property type="entry name" value="ArfGap"/>
    <property type="match status" value="1"/>
</dbReference>
<dbReference type="PROSITE" id="PS50238">
    <property type="entry name" value="RHOGAP"/>
    <property type="match status" value="1"/>
</dbReference>
<dbReference type="SMART" id="SM00324">
    <property type="entry name" value="RhoGAP"/>
    <property type="match status" value="1"/>
</dbReference>
<evidence type="ECO:0000313" key="14">
    <source>
        <dbReference type="Proteomes" id="UP000694680"/>
    </source>
</evidence>
<dbReference type="PRINTS" id="PR00405">
    <property type="entry name" value="REVINTRACTNG"/>
</dbReference>
<dbReference type="SUPFAM" id="SSF47769">
    <property type="entry name" value="SAM/Pointed domain"/>
    <property type="match status" value="1"/>
</dbReference>
<dbReference type="InterPro" id="IPR038508">
    <property type="entry name" value="ArfGAP_dom_sf"/>
</dbReference>
<dbReference type="InterPro" id="IPR000159">
    <property type="entry name" value="RA_dom"/>
</dbReference>
<dbReference type="InterPro" id="IPR037278">
    <property type="entry name" value="ARFGAP/RecO"/>
</dbReference>
<keyword evidence="14" id="KW-1185">Reference proteome</keyword>
<dbReference type="GO" id="GO:0008270">
    <property type="term" value="F:zinc ion binding"/>
    <property type="evidence" value="ECO:0007669"/>
    <property type="project" value="UniProtKB-KW"/>
</dbReference>
<evidence type="ECO:0000259" key="11">
    <source>
        <dbReference type="PROSITE" id="PS50238"/>
    </source>
</evidence>
<dbReference type="Gene3D" id="1.10.555.10">
    <property type="entry name" value="Rho GTPase activation protein"/>
    <property type="match status" value="1"/>
</dbReference>
<dbReference type="Gene3D" id="1.10.150.50">
    <property type="entry name" value="Transcription Factor, Ets-1"/>
    <property type="match status" value="1"/>
</dbReference>
<dbReference type="PROSITE" id="PS51007">
    <property type="entry name" value="CYTC"/>
    <property type="match status" value="1"/>
</dbReference>
<keyword evidence="4" id="KW-0863">Zinc-finger</keyword>
<dbReference type="GO" id="GO:0005096">
    <property type="term" value="F:GTPase activator activity"/>
    <property type="evidence" value="ECO:0007669"/>
    <property type="project" value="UniProtKB-KW"/>
</dbReference>
<dbReference type="InterPro" id="IPR009056">
    <property type="entry name" value="Cyt_c-like_dom"/>
</dbReference>
<evidence type="ECO:0000256" key="4">
    <source>
        <dbReference type="PROSITE-ProRule" id="PRU00288"/>
    </source>
</evidence>
<dbReference type="GO" id="GO:0007165">
    <property type="term" value="P:signal transduction"/>
    <property type="evidence" value="ECO:0007669"/>
    <property type="project" value="InterPro"/>
</dbReference>
<evidence type="ECO:0000259" key="7">
    <source>
        <dbReference type="PROSITE" id="PS50003"/>
    </source>
</evidence>
<name>A0A8C5GE09_GOUWI</name>
<dbReference type="SUPFAM" id="SSF48350">
    <property type="entry name" value="GTPase activation domain, GAP"/>
    <property type="match status" value="1"/>
</dbReference>
<feature type="domain" description="Rho-GAP" evidence="11">
    <location>
        <begin position="1072"/>
        <end position="1248"/>
    </location>
</feature>
<evidence type="ECO:0008006" key="15">
    <source>
        <dbReference type="Google" id="ProtNLM"/>
    </source>
</evidence>
<feature type="compositionally biased region" description="Basic residues" evidence="6">
    <location>
        <begin position="328"/>
        <end position="341"/>
    </location>
</feature>
<evidence type="ECO:0000256" key="5">
    <source>
        <dbReference type="PROSITE-ProRule" id="PRU00433"/>
    </source>
</evidence>
<dbReference type="InterPro" id="IPR001660">
    <property type="entry name" value="SAM"/>
</dbReference>
<protein>
    <recommendedName>
        <fullName evidence="15">Arf-GAP with Rho-GAP domain, ANK repeat and PH domain-containing protein 2</fullName>
    </recommendedName>
</protein>
<feature type="region of interest" description="Disordered" evidence="6">
    <location>
        <begin position="313"/>
        <end position="341"/>
    </location>
</feature>
<dbReference type="InterPro" id="IPR000198">
    <property type="entry name" value="RhoGAP_dom"/>
</dbReference>
<dbReference type="GO" id="GO:0020037">
    <property type="term" value="F:heme binding"/>
    <property type="evidence" value="ECO:0007669"/>
    <property type="project" value="InterPro"/>
</dbReference>